<dbReference type="Proteomes" id="UP000600865">
    <property type="component" value="Unassembled WGS sequence"/>
</dbReference>
<dbReference type="AlphaFoldDB" id="A0A918NFJ3"/>
<evidence type="ECO:0000313" key="3">
    <source>
        <dbReference type="Proteomes" id="UP000600865"/>
    </source>
</evidence>
<keyword evidence="1" id="KW-1133">Transmembrane helix</keyword>
<organism evidence="2 3">
    <name type="scientific">Litorimonas cladophorae</name>
    <dbReference type="NCBI Taxonomy" id="1220491"/>
    <lineage>
        <taxon>Bacteria</taxon>
        <taxon>Pseudomonadati</taxon>
        <taxon>Pseudomonadota</taxon>
        <taxon>Alphaproteobacteria</taxon>
        <taxon>Maricaulales</taxon>
        <taxon>Robiginitomaculaceae</taxon>
    </lineage>
</organism>
<sequence length="80" mass="8850">MKRTEKVEIRVSLEEKQTLSNLAKLEGESVSGLIRGLVEKYMALNAASTTRRLPKWQIGLGLVTAALIGHLLTAFLVHLH</sequence>
<comment type="caution">
    <text evidence="2">The sequence shown here is derived from an EMBL/GenBank/DDBJ whole genome shotgun (WGS) entry which is preliminary data.</text>
</comment>
<dbReference type="EMBL" id="BMYV01000001">
    <property type="protein sequence ID" value="GGX64243.1"/>
    <property type="molecule type" value="Genomic_DNA"/>
</dbReference>
<gene>
    <name evidence="2" type="ORF">GCM10011309_12920</name>
</gene>
<reference evidence="2 3" key="1">
    <citation type="journal article" date="2014" name="Int. J. Syst. Evol. Microbiol.">
        <title>Complete genome sequence of Corynebacterium casei LMG S-19264T (=DSM 44701T), isolated from a smear-ripened cheese.</title>
        <authorList>
            <consortium name="US DOE Joint Genome Institute (JGI-PGF)"/>
            <person name="Walter F."/>
            <person name="Albersmeier A."/>
            <person name="Kalinowski J."/>
            <person name="Ruckert C."/>
        </authorList>
    </citation>
    <scope>NUCLEOTIDE SEQUENCE [LARGE SCALE GENOMIC DNA]</scope>
    <source>
        <strain evidence="2 3">KCTC 23968</strain>
    </source>
</reference>
<keyword evidence="1" id="KW-0472">Membrane</keyword>
<evidence type="ECO:0008006" key="4">
    <source>
        <dbReference type="Google" id="ProtNLM"/>
    </source>
</evidence>
<evidence type="ECO:0000313" key="2">
    <source>
        <dbReference type="EMBL" id="GGX64243.1"/>
    </source>
</evidence>
<name>A0A918NFJ3_9PROT</name>
<protein>
    <recommendedName>
        <fullName evidence="4">Ribbon-helix-helix protein CopG domain-containing protein</fullName>
    </recommendedName>
</protein>
<evidence type="ECO:0000256" key="1">
    <source>
        <dbReference type="SAM" id="Phobius"/>
    </source>
</evidence>
<dbReference type="RefSeq" id="WP_189582959.1">
    <property type="nucleotide sequence ID" value="NZ_BMYV01000001.1"/>
</dbReference>
<proteinExistence type="predicted"/>
<accession>A0A918NFJ3</accession>
<keyword evidence="1" id="KW-0812">Transmembrane</keyword>
<feature type="transmembrane region" description="Helical" evidence="1">
    <location>
        <begin position="58"/>
        <end position="79"/>
    </location>
</feature>
<keyword evidence="3" id="KW-1185">Reference proteome</keyword>